<comment type="cofactor">
    <cofactor evidence="2">
        <name>pyridoxal 5'-phosphate</name>
        <dbReference type="ChEBI" id="CHEBI:597326"/>
    </cofactor>
</comment>
<dbReference type="GO" id="GO:0030170">
    <property type="term" value="F:pyridoxal phosphate binding"/>
    <property type="evidence" value="ECO:0007669"/>
    <property type="project" value="InterPro"/>
</dbReference>
<dbReference type="PROSITE" id="PS00600">
    <property type="entry name" value="AA_TRANSFER_CLASS_3"/>
    <property type="match status" value="1"/>
</dbReference>
<dbReference type="GO" id="GO:0008483">
    <property type="term" value="F:transaminase activity"/>
    <property type="evidence" value="ECO:0007669"/>
    <property type="project" value="InterPro"/>
</dbReference>
<evidence type="ECO:0000256" key="11">
    <source>
        <dbReference type="RuleBase" id="RU003560"/>
    </source>
</evidence>
<dbReference type="GO" id="GO:0015995">
    <property type="term" value="P:chlorophyll biosynthetic process"/>
    <property type="evidence" value="ECO:0007669"/>
    <property type="project" value="UniProtKB-UniPathway"/>
</dbReference>
<keyword evidence="9" id="KW-0413">Isomerase</keyword>
<dbReference type="PANTHER" id="PTHR43713">
    <property type="entry name" value="GLUTAMATE-1-SEMIALDEHYDE 2,1-AMINOMUTASE"/>
    <property type="match status" value="1"/>
</dbReference>
<dbReference type="AlphaFoldDB" id="A0A314KW39"/>
<comment type="pathway">
    <text evidence="3">Porphyrin-containing compound metabolism; protoporphyrin-IX biosynthesis; 5-aminolevulinate from L-glutamyl-tRNA(Glu): step 2/2.</text>
</comment>
<dbReference type="OrthoDB" id="425114at2759"/>
<dbReference type="GeneID" id="109205961"/>
<dbReference type="NCBIfam" id="NF000818">
    <property type="entry name" value="PRK00062.1"/>
    <property type="match status" value="1"/>
</dbReference>
<evidence type="ECO:0000256" key="1">
    <source>
        <dbReference type="ARBA" id="ARBA00001579"/>
    </source>
</evidence>
<dbReference type="UniPathway" id="UPA00668"/>
<dbReference type="PANTHER" id="PTHR43713:SF3">
    <property type="entry name" value="GLUTAMATE-1-SEMIALDEHYDE 2,1-AMINOMUTASE 1, CHLOROPLASTIC-RELATED"/>
    <property type="match status" value="1"/>
</dbReference>
<dbReference type="InterPro" id="IPR015424">
    <property type="entry name" value="PyrdxlP-dep_Trfase"/>
</dbReference>
<keyword evidence="10" id="KW-0627">Porphyrin biosynthesis</keyword>
<evidence type="ECO:0000256" key="7">
    <source>
        <dbReference type="ARBA" id="ARBA00012143"/>
    </source>
</evidence>
<dbReference type="SUPFAM" id="SSF53383">
    <property type="entry name" value="PLP-dependent transferases"/>
    <property type="match status" value="1"/>
</dbReference>
<dbReference type="CDD" id="cd00610">
    <property type="entry name" value="OAT_like"/>
    <property type="match status" value="1"/>
</dbReference>
<dbReference type="InterPro" id="IPR015421">
    <property type="entry name" value="PyrdxlP-dep_Trfase_major"/>
</dbReference>
<dbReference type="NCBIfam" id="TIGR00713">
    <property type="entry name" value="hemL"/>
    <property type="match status" value="1"/>
</dbReference>
<evidence type="ECO:0000256" key="9">
    <source>
        <dbReference type="ARBA" id="ARBA00023235"/>
    </source>
</evidence>
<protein>
    <recommendedName>
        <fullName evidence="7">glutamate-1-semialdehyde 2,1-aminomutase</fullName>
        <ecNumber evidence="7">5.4.3.8</ecNumber>
    </recommendedName>
</protein>
<organism evidence="12 13">
    <name type="scientific">Nicotiana attenuata</name>
    <name type="common">Coyote tobacco</name>
    <dbReference type="NCBI Taxonomy" id="49451"/>
    <lineage>
        <taxon>Eukaryota</taxon>
        <taxon>Viridiplantae</taxon>
        <taxon>Streptophyta</taxon>
        <taxon>Embryophyta</taxon>
        <taxon>Tracheophyta</taxon>
        <taxon>Spermatophyta</taxon>
        <taxon>Magnoliopsida</taxon>
        <taxon>eudicotyledons</taxon>
        <taxon>Gunneridae</taxon>
        <taxon>Pentapetalae</taxon>
        <taxon>asterids</taxon>
        <taxon>lamiids</taxon>
        <taxon>Solanales</taxon>
        <taxon>Solanaceae</taxon>
        <taxon>Nicotianoideae</taxon>
        <taxon>Nicotianeae</taxon>
        <taxon>Nicotiana</taxon>
    </lineage>
</organism>
<reference evidence="12" key="1">
    <citation type="submission" date="2016-11" db="EMBL/GenBank/DDBJ databases">
        <title>The genome of Nicotiana attenuata.</title>
        <authorList>
            <person name="Xu S."/>
            <person name="Brockmoeller T."/>
            <person name="Gaquerel E."/>
            <person name="Navarro A."/>
            <person name="Kuhl H."/>
            <person name="Gase K."/>
            <person name="Ling Z."/>
            <person name="Zhou W."/>
            <person name="Kreitzer C."/>
            <person name="Stanke M."/>
            <person name="Tang H."/>
            <person name="Lyons E."/>
            <person name="Pandey P."/>
            <person name="Pandey S.P."/>
            <person name="Timmermann B."/>
            <person name="Baldwin I.T."/>
        </authorList>
    </citation>
    <scope>NUCLEOTIDE SEQUENCE [LARGE SCALE GENOMIC DNA]</scope>
    <source>
        <strain evidence="12">UT</strain>
    </source>
</reference>
<comment type="subunit">
    <text evidence="6">Homodimer.</text>
</comment>
<evidence type="ECO:0000313" key="12">
    <source>
        <dbReference type="EMBL" id="OIT33482.1"/>
    </source>
</evidence>
<dbReference type="FunFam" id="3.90.1150.10:FF:000012">
    <property type="entry name" value="Glutamate-1-semialdehyde 2,1-aminomutase"/>
    <property type="match status" value="1"/>
</dbReference>
<dbReference type="Gene3D" id="3.90.1150.10">
    <property type="entry name" value="Aspartate Aminotransferase, domain 1"/>
    <property type="match status" value="1"/>
</dbReference>
<dbReference type="Proteomes" id="UP000187609">
    <property type="component" value="Unassembled WGS sequence"/>
</dbReference>
<evidence type="ECO:0000256" key="10">
    <source>
        <dbReference type="ARBA" id="ARBA00023244"/>
    </source>
</evidence>
<dbReference type="EC" id="5.4.3.8" evidence="7"/>
<evidence type="ECO:0000256" key="6">
    <source>
        <dbReference type="ARBA" id="ARBA00011738"/>
    </source>
</evidence>
<comment type="similarity">
    <text evidence="5">Belongs to the class-III pyridoxal-phosphate-dependent aminotransferase family. HemL subfamily.</text>
</comment>
<dbReference type="FunFam" id="3.40.640.10:FF:000021">
    <property type="entry name" value="Glutamate-1-semialdehyde 2,1-aminomutase"/>
    <property type="match status" value="1"/>
</dbReference>
<dbReference type="GO" id="GO:0006782">
    <property type="term" value="P:protoporphyrinogen IX biosynthetic process"/>
    <property type="evidence" value="ECO:0007669"/>
    <property type="project" value="UniProtKB-UniPathway"/>
</dbReference>
<gene>
    <name evidence="12" type="primary">GSA_0</name>
    <name evidence="12" type="ORF">A4A49_29420</name>
</gene>
<dbReference type="Pfam" id="PF00202">
    <property type="entry name" value="Aminotran_3"/>
    <property type="match status" value="1"/>
</dbReference>
<dbReference type="STRING" id="49451.A0A314KW39"/>
<evidence type="ECO:0000256" key="2">
    <source>
        <dbReference type="ARBA" id="ARBA00001933"/>
    </source>
</evidence>
<evidence type="ECO:0000256" key="5">
    <source>
        <dbReference type="ARBA" id="ARBA00008981"/>
    </source>
</evidence>
<dbReference type="InterPro" id="IPR005814">
    <property type="entry name" value="Aminotrans_3"/>
</dbReference>
<dbReference type="GO" id="GO:0009507">
    <property type="term" value="C:chloroplast"/>
    <property type="evidence" value="ECO:0007669"/>
    <property type="project" value="TreeGrafter"/>
</dbReference>
<keyword evidence="13" id="KW-1185">Reference proteome</keyword>
<evidence type="ECO:0000256" key="8">
    <source>
        <dbReference type="ARBA" id="ARBA00022898"/>
    </source>
</evidence>
<comment type="catalytic activity">
    <reaction evidence="1">
        <text>(S)-4-amino-5-oxopentanoate = 5-aminolevulinate</text>
        <dbReference type="Rhea" id="RHEA:14265"/>
        <dbReference type="ChEBI" id="CHEBI:57501"/>
        <dbReference type="ChEBI" id="CHEBI:356416"/>
        <dbReference type="EC" id="5.4.3.8"/>
    </reaction>
</comment>
<dbReference type="GO" id="GO:0042286">
    <property type="term" value="F:glutamate-1-semialdehyde 2,1-aminomutase activity"/>
    <property type="evidence" value="ECO:0007669"/>
    <property type="project" value="UniProtKB-EC"/>
</dbReference>
<dbReference type="HAMAP" id="MF_00375">
    <property type="entry name" value="HemL_aminotrans_3"/>
    <property type="match status" value="1"/>
</dbReference>
<sequence length="482" mass="51454">MAASSGVGILWQTNFTQCQRPTLVFSTSPRRCIPCSSSTATTIRMTVSVDEKQKTFTLQKSEEAFNKAKELMPGGVNSPVRAFMSVGGQPVVIDSVKGSHMWDIDGNEYIDYVGSWGPAIIGHADDEVLAALAETMKKGTSFGAPCLLENTLAEMVISAVPSIEMVRFVNSGTEACMGVLRLARAFTGRSKIIKFEGCYHGHADPFLVKAGSGVATLGLPDSPGVPKAATHDTLTAPYNDIAAIKSLFDDNKGEIAAIILEPVVGNSGFIPPKLEFLDVLRDITKENGALLIFDEVMTGFRLAYGGAQEYFGITPDLTTLGKVIGGGLPVGAYGGRRDIMQMVAPAGPMYQAGTLSGNPLAMTAGIHTLKRLKQPGAYEHLDKITSELIQGILDAGKKTGHAMCGGYISGMFGFFFTHGPVHNFSDAKKSDTAKFAKFYRGMLEEGVYLAPSQFEAGFTSLAHTAEDIQQTIAAAEKVLRQL</sequence>
<comment type="pathway">
    <text evidence="4">Porphyrin-containing compound metabolism; chlorophyll biosynthesis.</text>
</comment>
<dbReference type="InterPro" id="IPR049704">
    <property type="entry name" value="Aminotrans_3_PPA_site"/>
</dbReference>
<proteinExistence type="inferred from homology"/>
<dbReference type="Gene3D" id="3.40.640.10">
    <property type="entry name" value="Type I PLP-dependent aspartate aminotransferase-like (Major domain)"/>
    <property type="match status" value="1"/>
</dbReference>
<evidence type="ECO:0000256" key="4">
    <source>
        <dbReference type="ARBA" id="ARBA00005173"/>
    </source>
</evidence>
<keyword evidence="8 11" id="KW-0663">Pyridoxal phosphate</keyword>
<dbReference type="KEGG" id="nau:109205961"/>
<comment type="caution">
    <text evidence="12">The sequence shown here is derived from an EMBL/GenBank/DDBJ whole genome shotgun (WGS) entry which is preliminary data.</text>
</comment>
<accession>A0A314KW39</accession>
<dbReference type="SMR" id="A0A314KW39"/>
<dbReference type="UniPathway" id="UPA00251">
    <property type="reaction ID" value="UER00317"/>
</dbReference>
<evidence type="ECO:0000256" key="3">
    <source>
        <dbReference type="ARBA" id="ARBA00004819"/>
    </source>
</evidence>
<evidence type="ECO:0000313" key="13">
    <source>
        <dbReference type="Proteomes" id="UP000187609"/>
    </source>
</evidence>
<dbReference type="Gramene" id="OIT33482">
    <property type="protein sequence ID" value="OIT33482"/>
    <property type="gene ID" value="A4A49_29420"/>
</dbReference>
<dbReference type="InterPro" id="IPR004639">
    <property type="entry name" value="4pyrrol_synth_GluAld_NH2Trfase"/>
</dbReference>
<name>A0A314KW39_NICAT</name>
<dbReference type="InterPro" id="IPR015422">
    <property type="entry name" value="PyrdxlP-dep_Trfase_small"/>
</dbReference>
<dbReference type="EMBL" id="MJEQ01000874">
    <property type="protein sequence ID" value="OIT33482.1"/>
    <property type="molecule type" value="Genomic_DNA"/>
</dbReference>